<evidence type="ECO:0000313" key="3">
    <source>
        <dbReference type="Proteomes" id="UP000735302"/>
    </source>
</evidence>
<keyword evidence="3" id="KW-1185">Reference proteome</keyword>
<comment type="caution">
    <text evidence="2">The sequence shown here is derived from an EMBL/GenBank/DDBJ whole genome shotgun (WGS) entry which is preliminary data.</text>
</comment>
<sequence length="64" mass="7414">MTSMYENRDEGDSEDVKKRRKDRKDVTGRQFFSLPRSTRRPDSIFGMELTSMSENRGGHGGDEE</sequence>
<gene>
    <name evidence="2" type="ORF">PoB_004556900</name>
</gene>
<feature type="non-terminal residue" evidence="2">
    <location>
        <position position="64"/>
    </location>
</feature>
<dbReference type="Proteomes" id="UP000735302">
    <property type="component" value="Unassembled WGS sequence"/>
</dbReference>
<feature type="region of interest" description="Disordered" evidence="1">
    <location>
        <begin position="1"/>
        <end position="64"/>
    </location>
</feature>
<feature type="compositionally biased region" description="Basic and acidic residues" evidence="1">
    <location>
        <begin position="1"/>
        <end position="27"/>
    </location>
</feature>
<evidence type="ECO:0000256" key="1">
    <source>
        <dbReference type="SAM" id="MobiDB-lite"/>
    </source>
</evidence>
<name>A0AAV4BL76_9GAST</name>
<proteinExistence type="predicted"/>
<protein>
    <submittedName>
        <fullName evidence="2">Uncharacterized protein</fullName>
    </submittedName>
</protein>
<accession>A0AAV4BL76</accession>
<evidence type="ECO:0000313" key="2">
    <source>
        <dbReference type="EMBL" id="GFO19064.1"/>
    </source>
</evidence>
<dbReference type="AlphaFoldDB" id="A0AAV4BL76"/>
<dbReference type="EMBL" id="BLXT01005009">
    <property type="protein sequence ID" value="GFO19064.1"/>
    <property type="molecule type" value="Genomic_DNA"/>
</dbReference>
<reference evidence="2 3" key="1">
    <citation type="journal article" date="2021" name="Elife">
        <title>Chloroplast acquisition without the gene transfer in kleptoplastic sea slugs, Plakobranchus ocellatus.</title>
        <authorList>
            <person name="Maeda T."/>
            <person name="Takahashi S."/>
            <person name="Yoshida T."/>
            <person name="Shimamura S."/>
            <person name="Takaki Y."/>
            <person name="Nagai Y."/>
            <person name="Toyoda A."/>
            <person name="Suzuki Y."/>
            <person name="Arimoto A."/>
            <person name="Ishii H."/>
            <person name="Satoh N."/>
            <person name="Nishiyama T."/>
            <person name="Hasebe M."/>
            <person name="Maruyama T."/>
            <person name="Minagawa J."/>
            <person name="Obokata J."/>
            <person name="Shigenobu S."/>
        </authorList>
    </citation>
    <scope>NUCLEOTIDE SEQUENCE [LARGE SCALE GENOMIC DNA]</scope>
</reference>
<organism evidence="2 3">
    <name type="scientific">Plakobranchus ocellatus</name>
    <dbReference type="NCBI Taxonomy" id="259542"/>
    <lineage>
        <taxon>Eukaryota</taxon>
        <taxon>Metazoa</taxon>
        <taxon>Spiralia</taxon>
        <taxon>Lophotrochozoa</taxon>
        <taxon>Mollusca</taxon>
        <taxon>Gastropoda</taxon>
        <taxon>Heterobranchia</taxon>
        <taxon>Euthyneura</taxon>
        <taxon>Panpulmonata</taxon>
        <taxon>Sacoglossa</taxon>
        <taxon>Placobranchoidea</taxon>
        <taxon>Plakobranchidae</taxon>
        <taxon>Plakobranchus</taxon>
    </lineage>
</organism>